<organism evidence="2 3">
    <name type="scientific">Rhodofomes roseus</name>
    <dbReference type="NCBI Taxonomy" id="34475"/>
    <lineage>
        <taxon>Eukaryota</taxon>
        <taxon>Fungi</taxon>
        <taxon>Dikarya</taxon>
        <taxon>Basidiomycota</taxon>
        <taxon>Agaricomycotina</taxon>
        <taxon>Agaricomycetes</taxon>
        <taxon>Polyporales</taxon>
        <taxon>Rhodofomes</taxon>
    </lineage>
</organism>
<sequence>MEAFASILHLLIGFLLLGALIDIGGEVVYIVRATLVVIFTYLASFTFSDVLSLIFIVDLQVFAVRSATLPPMFIEDIPAVAIYEGPPRFPDPSDSTKDLIGFLSIMSLISTVIGSQQVGSETRVIASASGPVAVVQYLDIVVSLVARQGSLVPTHAHCMATFMPPLYRAPSLYLARGVSLGLTPKQYLGLVSNSNVSRALGEGRLKLAAPRLKVTAKPVPGSRILAFDVSALFRGQALPVLPKEDLEFWWNGRTAEAEQPICGPIDMDDLNIACVSARTVPVSGLFPSISDAHVGLRPPRELPPRPFIPAPAAPAAISDVLFAVVPHARVCTVAQVHSRPEPPRCVAPRQPPIQLTRSAVPTGAQNGFRWSMGSGVSVMEALGVGSVKLGVVCSVPQ</sequence>
<proteinExistence type="predicted"/>
<dbReference type="EMBL" id="SEKV01000663">
    <property type="protein sequence ID" value="TFY54750.1"/>
    <property type="molecule type" value="Genomic_DNA"/>
</dbReference>
<dbReference type="AlphaFoldDB" id="A0A4Y9XXA7"/>
<gene>
    <name evidence="2" type="ORF">EVJ58_g8671</name>
</gene>
<keyword evidence="1" id="KW-0812">Transmembrane</keyword>
<feature type="transmembrane region" description="Helical" evidence="1">
    <location>
        <begin position="35"/>
        <end position="57"/>
    </location>
</feature>
<evidence type="ECO:0000313" key="2">
    <source>
        <dbReference type="EMBL" id="TFY54750.1"/>
    </source>
</evidence>
<comment type="caution">
    <text evidence="2">The sequence shown here is derived from an EMBL/GenBank/DDBJ whole genome shotgun (WGS) entry which is preliminary data.</text>
</comment>
<name>A0A4Y9XXA7_9APHY</name>
<evidence type="ECO:0000313" key="3">
    <source>
        <dbReference type="Proteomes" id="UP000298390"/>
    </source>
</evidence>
<evidence type="ECO:0000256" key="1">
    <source>
        <dbReference type="SAM" id="Phobius"/>
    </source>
</evidence>
<feature type="transmembrane region" description="Helical" evidence="1">
    <location>
        <begin position="6"/>
        <end position="23"/>
    </location>
</feature>
<keyword evidence="1" id="KW-0472">Membrane</keyword>
<accession>A0A4Y9XXA7</accession>
<dbReference type="Proteomes" id="UP000298390">
    <property type="component" value="Unassembled WGS sequence"/>
</dbReference>
<protein>
    <submittedName>
        <fullName evidence="2">Uncharacterized protein</fullName>
    </submittedName>
</protein>
<reference evidence="2 3" key="1">
    <citation type="submission" date="2019-01" db="EMBL/GenBank/DDBJ databases">
        <title>Genome sequencing of the rare red list fungi Fomitopsis rosea.</title>
        <authorList>
            <person name="Buettner E."/>
            <person name="Kellner H."/>
        </authorList>
    </citation>
    <scope>NUCLEOTIDE SEQUENCE [LARGE SCALE GENOMIC DNA]</scope>
    <source>
        <strain evidence="2 3">DSM 105464</strain>
    </source>
</reference>
<keyword evidence="1" id="KW-1133">Transmembrane helix</keyword>